<keyword evidence="2" id="KW-1185">Reference proteome</keyword>
<organism evidence="1 2">
    <name type="scientific">Clathrus columnatus</name>
    <dbReference type="NCBI Taxonomy" id="1419009"/>
    <lineage>
        <taxon>Eukaryota</taxon>
        <taxon>Fungi</taxon>
        <taxon>Dikarya</taxon>
        <taxon>Basidiomycota</taxon>
        <taxon>Agaricomycotina</taxon>
        <taxon>Agaricomycetes</taxon>
        <taxon>Phallomycetidae</taxon>
        <taxon>Phallales</taxon>
        <taxon>Clathraceae</taxon>
        <taxon>Clathrus</taxon>
    </lineage>
</organism>
<sequence length="454" mass="51586">MEGNVTEDLFSRLAPETLGDIFTHCLPAEAEPISPNTAPLLLTRVCQRWRQTCLGTPNLWQKINLGRRLGQDPLFILDLFLAQSGALPLTVTLPLPRSTSIELIEILINRILDHFHRVLVLEGHTSRLFPYFIYKRLSSSGGSPHIYAPLLTRINVTGFDIPRELSKNDEEHLRNCIFAPNLEELHLNTSRIILSMVRFSPESLKVLGGLYIVDVAQTTDMAFLCQASNLNTLGLVIHDIYEDVVFKIPHQILLPNLKRLNILLFGDRFMGILESFLFPNIEELNIHVRGIASFPRVVELITKGQTPPLRSIRIASSSPDDDDDLGIRLGSFLRFKEIEELKLHGFTLSEQNLRLFLENENNEYQLFPRLSSILLRKITFRGSSCETIMRILRDRSISNSKSPVYAKFHNCSFPLDDKKALEALRGELETTNTRLKIDVVDDDAGKYAVADKYI</sequence>
<dbReference type="Proteomes" id="UP001050691">
    <property type="component" value="Unassembled WGS sequence"/>
</dbReference>
<evidence type="ECO:0000313" key="1">
    <source>
        <dbReference type="EMBL" id="GJJ12592.1"/>
    </source>
</evidence>
<evidence type="ECO:0008006" key="3">
    <source>
        <dbReference type="Google" id="ProtNLM"/>
    </source>
</evidence>
<reference evidence="1" key="1">
    <citation type="submission" date="2021-10" db="EMBL/GenBank/DDBJ databases">
        <title>De novo Genome Assembly of Clathrus columnatus (Basidiomycota, Fungi) Using Illumina and Nanopore Sequence Data.</title>
        <authorList>
            <person name="Ogiso-Tanaka E."/>
            <person name="Itagaki H."/>
            <person name="Hosoya T."/>
            <person name="Hosaka K."/>
        </authorList>
    </citation>
    <scope>NUCLEOTIDE SEQUENCE</scope>
    <source>
        <strain evidence="1">MO-923</strain>
    </source>
</reference>
<proteinExistence type="predicted"/>
<comment type="caution">
    <text evidence="1">The sequence shown here is derived from an EMBL/GenBank/DDBJ whole genome shotgun (WGS) entry which is preliminary data.</text>
</comment>
<name>A0AAV5AFS9_9AGAM</name>
<gene>
    <name evidence="1" type="ORF">Clacol_006835</name>
</gene>
<dbReference type="EMBL" id="BPWL01000007">
    <property type="protein sequence ID" value="GJJ12592.1"/>
    <property type="molecule type" value="Genomic_DNA"/>
</dbReference>
<dbReference type="SUPFAM" id="SSF52047">
    <property type="entry name" value="RNI-like"/>
    <property type="match status" value="1"/>
</dbReference>
<accession>A0AAV5AFS9</accession>
<protein>
    <recommendedName>
        <fullName evidence="3">F-box domain-containing protein</fullName>
    </recommendedName>
</protein>
<evidence type="ECO:0000313" key="2">
    <source>
        <dbReference type="Proteomes" id="UP001050691"/>
    </source>
</evidence>
<dbReference type="AlphaFoldDB" id="A0AAV5AFS9"/>